<evidence type="ECO:0000313" key="2">
    <source>
        <dbReference type="EMBL" id="CAI0444472.1"/>
    </source>
</evidence>
<reference evidence="2" key="1">
    <citation type="submission" date="2022-08" db="EMBL/GenBank/DDBJ databases">
        <authorList>
            <person name="Gutierrez-Valencia J."/>
        </authorList>
    </citation>
    <scope>NUCLEOTIDE SEQUENCE</scope>
</reference>
<gene>
    <name evidence="2" type="ORF">LITE_LOCUS28117</name>
</gene>
<dbReference type="GO" id="GO:0006893">
    <property type="term" value="P:Golgi to plasma membrane transport"/>
    <property type="evidence" value="ECO:0007669"/>
    <property type="project" value="TreeGrafter"/>
</dbReference>
<protein>
    <submittedName>
        <fullName evidence="2">Uncharacterized protein</fullName>
    </submittedName>
</protein>
<evidence type="ECO:0000313" key="3">
    <source>
        <dbReference type="Proteomes" id="UP001154282"/>
    </source>
</evidence>
<feature type="non-terminal residue" evidence="2">
    <location>
        <position position="1"/>
    </location>
</feature>
<proteinExistence type="predicted"/>
<keyword evidence="3" id="KW-1185">Reference proteome</keyword>
<dbReference type="AlphaFoldDB" id="A0AAV0MDW2"/>
<dbReference type="PANTHER" id="PTHR16441:SF0">
    <property type="entry name" value="COILED-COIL DOMAIN-CONTAINING PROTEIN 93"/>
    <property type="match status" value="1"/>
</dbReference>
<evidence type="ECO:0000256" key="1">
    <source>
        <dbReference type="SAM" id="Coils"/>
    </source>
</evidence>
<dbReference type="PANTHER" id="PTHR16441">
    <property type="entry name" value="FIDIPIDINE"/>
    <property type="match status" value="1"/>
</dbReference>
<comment type="caution">
    <text evidence="2">The sequence shown here is derived from an EMBL/GenBank/DDBJ whole genome shotgun (WGS) entry which is preliminary data.</text>
</comment>
<name>A0AAV0MDW2_9ROSI</name>
<dbReference type="EMBL" id="CAMGYJ010000007">
    <property type="protein sequence ID" value="CAI0444472.1"/>
    <property type="molecule type" value="Genomic_DNA"/>
</dbReference>
<feature type="coiled-coil region" evidence="1">
    <location>
        <begin position="49"/>
        <end position="90"/>
    </location>
</feature>
<keyword evidence="1" id="KW-0175">Coiled coil</keyword>
<sequence>NRRKADVLSESRHLKERIEEASVNAVIDKLIPVLKSLKELAGRLRARLYDRRLSELNAYIQKLQKLESKLDEEQRTLSDLKKKYAATMTEQRRCYSLLKAFQGECSKNETIRGQTTT</sequence>
<dbReference type="InterPro" id="IPR039116">
    <property type="entry name" value="CCDC93"/>
</dbReference>
<accession>A0AAV0MDW2</accession>
<dbReference type="Proteomes" id="UP001154282">
    <property type="component" value="Unassembled WGS sequence"/>
</dbReference>
<organism evidence="2 3">
    <name type="scientific">Linum tenue</name>
    <dbReference type="NCBI Taxonomy" id="586396"/>
    <lineage>
        <taxon>Eukaryota</taxon>
        <taxon>Viridiplantae</taxon>
        <taxon>Streptophyta</taxon>
        <taxon>Embryophyta</taxon>
        <taxon>Tracheophyta</taxon>
        <taxon>Spermatophyta</taxon>
        <taxon>Magnoliopsida</taxon>
        <taxon>eudicotyledons</taxon>
        <taxon>Gunneridae</taxon>
        <taxon>Pentapetalae</taxon>
        <taxon>rosids</taxon>
        <taxon>fabids</taxon>
        <taxon>Malpighiales</taxon>
        <taxon>Linaceae</taxon>
        <taxon>Linum</taxon>
    </lineage>
</organism>